<evidence type="ECO:0000256" key="2">
    <source>
        <dbReference type="SAM" id="MobiDB-lite"/>
    </source>
</evidence>
<feature type="region of interest" description="Disordered" evidence="2">
    <location>
        <begin position="1"/>
        <end position="44"/>
    </location>
</feature>
<protein>
    <submittedName>
        <fullName evidence="4">Uncharacterized protein LOC117643036</fullName>
    </submittedName>
</protein>
<evidence type="ECO:0000256" key="1">
    <source>
        <dbReference type="ARBA" id="ARBA00004586"/>
    </source>
</evidence>
<dbReference type="PANTHER" id="PTHR13466:SF0">
    <property type="entry name" value="SMP-LTD DOMAIN-CONTAINING PROTEIN"/>
    <property type="match status" value="1"/>
</dbReference>
<dbReference type="GO" id="GO:0005789">
    <property type="term" value="C:endoplasmic reticulum membrane"/>
    <property type="evidence" value="ECO:0007669"/>
    <property type="project" value="UniProtKB-SubCell"/>
</dbReference>
<evidence type="ECO:0000313" key="4">
    <source>
        <dbReference type="RefSeq" id="XP_034237565.1"/>
    </source>
</evidence>
<dbReference type="InParanoid" id="A0A6P8YKL1"/>
<keyword evidence="3" id="KW-1185">Reference proteome</keyword>
<dbReference type="Proteomes" id="UP000515158">
    <property type="component" value="Unplaced"/>
</dbReference>
<feature type="region of interest" description="Disordered" evidence="2">
    <location>
        <begin position="470"/>
        <end position="504"/>
    </location>
</feature>
<name>A0A6P8YKL1_THRPL</name>
<dbReference type="GO" id="GO:0008289">
    <property type="term" value="F:lipid binding"/>
    <property type="evidence" value="ECO:0007669"/>
    <property type="project" value="TreeGrafter"/>
</dbReference>
<dbReference type="PANTHER" id="PTHR13466">
    <property type="entry name" value="TEX2 PROTEIN-RELATED"/>
    <property type="match status" value="1"/>
</dbReference>
<gene>
    <name evidence="4" type="primary">LOC117643036</name>
</gene>
<feature type="compositionally biased region" description="Low complexity" evidence="2">
    <location>
        <begin position="25"/>
        <end position="42"/>
    </location>
</feature>
<dbReference type="CDD" id="cd21675">
    <property type="entry name" value="SMP_TEX2"/>
    <property type="match status" value="1"/>
</dbReference>
<accession>A0A6P8YKL1</accession>
<dbReference type="KEGG" id="tpal:117643036"/>
<comment type="subcellular location">
    <subcellularLocation>
        <location evidence="1">Endoplasmic reticulum membrane</location>
    </subcellularLocation>
</comment>
<sequence length="638" mass="69199">MFECAPQPMLPRPSVVNVSRKTSTAEAAASQPAQQGQDGQQGPRPVLVRLEGRTLSVWSSGPVGDTGSRTAAAPRVPRLALWSEQEASLRRARAALAYRRRYHLHGGAVALRPHGVVGHKQWSRKYPICITATLEDAVFEAPEDVVEAEEEATGKAAGDAAEAVVEEVEEVAVVAGPSLHEVQPLAAASAHVAVVAGSVALGQAPPDPQPSPRPSSSTLTPTARIGVLESQIEAAATEKQAAQGATPDESDLSDEFLDLTDDVEDLETVEECLLGRIVSQELIALTEEDDVEAPATSATAAPLRATASSTSTLLLLARTARQKEEWFWRLRRAVGEKHPLDDEAVFEDYVATLRHYLDDEGDEQGGDGDIPAYRGLNALASRVLFTVCRSARWAGQVRAHLQRRLAAVKIPAFVKQPVVADFFCRPSSVEVDRAAPPRLDAQGLWLDLGVRYRGVTKMVITTRFNLVQQQQPQVQPHTDADEELRHPDEEGLRPDAGAAAARAVPQQQRGAWKIFRRLTESRFFQAALVALSDTDIVLTVELQALEGALVLHVPPPPSDRVWLGFRGVPCLRLVVVPRVGNRTLRQALLCRLIERKLRAQLEKVFVLPNMYNVAVPFMGMAMGEAGLDAQRGSNSTTA</sequence>
<organism evidence="4">
    <name type="scientific">Thrips palmi</name>
    <name type="common">Melon thrips</name>
    <dbReference type="NCBI Taxonomy" id="161013"/>
    <lineage>
        <taxon>Eukaryota</taxon>
        <taxon>Metazoa</taxon>
        <taxon>Ecdysozoa</taxon>
        <taxon>Arthropoda</taxon>
        <taxon>Hexapoda</taxon>
        <taxon>Insecta</taxon>
        <taxon>Pterygota</taxon>
        <taxon>Neoptera</taxon>
        <taxon>Paraneoptera</taxon>
        <taxon>Thysanoptera</taxon>
        <taxon>Terebrantia</taxon>
        <taxon>Thripoidea</taxon>
        <taxon>Thripidae</taxon>
        <taxon>Thrips</taxon>
    </lineage>
</organism>
<dbReference type="AlphaFoldDB" id="A0A6P8YKL1"/>
<proteinExistence type="predicted"/>
<feature type="compositionally biased region" description="Low complexity" evidence="2">
    <location>
        <begin position="494"/>
        <end position="504"/>
    </location>
</feature>
<evidence type="ECO:0000313" key="3">
    <source>
        <dbReference type="Proteomes" id="UP000515158"/>
    </source>
</evidence>
<dbReference type="GeneID" id="117643036"/>
<dbReference type="RefSeq" id="XP_034237565.1">
    <property type="nucleotide sequence ID" value="XM_034381674.1"/>
</dbReference>
<feature type="region of interest" description="Disordered" evidence="2">
    <location>
        <begin position="201"/>
        <end position="220"/>
    </location>
</feature>
<feature type="compositionally biased region" description="Basic and acidic residues" evidence="2">
    <location>
        <begin position="483"/>
        <end position="493"/>
    </location>
</feature>
<reference evidence="4" key="1">
    <citation type="submission" date="2025-08" db="UniProtKB">
        <authorList>
            <consortium name="RefSeq"/>
        </authorList>
    </citation>
    <scope>IDENTIFICATION</scope>
    <source>
        <tissue evidence="4">Total insect</tissue>
    </source>
</reference>
<dbReference type="OrthoDB" id="26740at2759"/>